<dbReference type="EMBL" id="JACGXP010000005">
    <property type="protein sequence ID" value="MBA8991883.1"/>
    <property type="molecule type" value="Genomic_DNA"/>
</dbReference>
<accession>A0AAW3TBD7</accession>
<comment type="caution">
    <text evidence="1">The sequence shown here is derived from an EMBL/GenBank/DDBJ whole genome shotgun (WGS) entry which is preliminary data.</text>
</comment>
<organism evidence="1 2">
    <name type="scientific">Curtobacterium pusillum</name>
    <dbReference type="NCBI Taxonomy" id="69373"/>
    <lineage>
        <taxon>Bacteria</taxon>
        <taxon>Bacillati</taxon>
        <taxon>Actinomycetota</taxon>
        <taxon>Actinomycetes</taxon>
        <taxon>Micrococcales</taxon>
        <taxon>Microbacteriaceae</taxon>
        <taxon>Curtobacterium</taxon>
    </lineage>
</organism>
<evidence type="ECO:0000313" key="2">
    <source>
        <dbReference type="Proteomes" id="UP000590225"/>
    </source>
</evidence>
<name>A0AAW3TBD7_9MICO</name>
<reference evidence="1 2" key="1">
    <citation type="submission" date="2020-07" db="EMBL/GenBank/DDBJ databases">
        <title>Above-ground endophytic microbial communities from plants in different locations in the United States.</title>
        <authorList>
            <person name="Frank C."/>
        </authorList>
    </citation>
    <scope>NUCLEOTIDE SEQUENCE [LARGE SCALE GENOMIC DNA]</scope>
    <source>
        <strain evidence="1 2">WPL5_2</strain>
    </source>
</reference>
<evidence type="ECO:0000313" key="1">
    <source>
        <dbReference type="EMBL" id="MBA8991883.1"/>
    </source>
</evidence>
<gene>
    <name evidence="1" type="ORF">FHW23_003161</name>
</gene>
<proteinExistence type="predicted"/>
<dbReference type="AlphaFoldDB" id="A0AAW3TBD7"/>
<dbReference type="Proteomes" id="UP000590225">
    <property type="component" value="Unassembled WGS sequence"/>
</dbReference>
<sequence length="33" mass="3510">MTATVSTRVLSEALGTTGMMMPAMAVMRCRMCA</sequence>
<protein>
    <submittedName>
        <fullName evidence="1">Uncharacterized protein</fullName>
    </submittedName>
</protein>